<dbReference type="AlphaFoldDB" id="A0AAU6P667"/>
<keyword evidence="1" id="KW-0812">Transmembrane</keyword>
<dbReference type="KEGG" id="mcaa:R3L15_11535"/>
<evidence type="ECO:0000256" key="1">
    <source>
        <dbReference type="SAM" id="Phobius"/>
    </source>
</evidence>
<evidence type="ECO:0008006" key="5">
    <source>
        <dbReference type="Google" id="ProtNLM"/>
    </source>
</evidence>
<protein>
    <recommendedName>
        <fullName evidence="5">Membrane or secreted protein</fullName>
    </recommendedName>
</protein>
<dbReference type="RefSeq" id="WP_338731840.1">
    <property type="nucleotide sequence ID" value="NZ_CP136924.1"/>
</dbReference>
<dbReference type="Proteomes" id="UP001368318">
    <property type="component" value="Chromosome"/>
</dbReference>
<feature type="transmembrane region" description="Helical" evidence="1">
    <location>
        <begin position="9"/>
        <end position="27"/>
    </location>
</feature>
<organism evidence="3">
    <name type="scientific">Mangrovimonas cancribranchiae</name>
    <dbReference type="NCBI Taxonomy" id="3080055"/>
    <lineage>
        <taxon>Bacteria</taxon>
        <taxon>Pseudomonadati</taxon>
        <taxon>Bacteroidota</taxon>
        <taxon>Flavobacteriia</taxon>
        <taxon>Flavobacteriales</taxon>
        <taxon>Flavobacteriaceae</taxon>
        <taxon>Mangrovimonas</taxon>
    </lineage>
</organism>
<accession>A0AAU6P667</accession>
<evidence type="ECO:0000313" key="3">
    <source>
        <dbReference type="EMBL" id="WXA12747.1"/>
    </source>
</evidence>
<keyword evidence="1" id="KW-1133">Transmembrane helix</keyword>
<reference evidence="3 4" key="1">
    <citation type="submission" date="2023-10" db="EMBL/GenBank/DDBJ databases">
        <title>Culture-based analysis of two novel bacteria associated with mangrove crab gills.</title>
        <authorList>
            <person name="Yang X."/>
            <person name="Garuglieri E."/>
            <person name="Van Goethem M.W."/>
            <person name="Fusi M."/>
            <person name="Marasco R."/>
            <person name="Daffonchio D.G."/>
        </authorList>
    </citation>
    <scope>NUCLEOTIDE SEQUENCE</scope>
    <source>
        <strain evidence="3">UG2-1</strain>
        <strain evidence="2">UG2-2</strain>
        <strain evidence="4">UG2_2</strain>
    </source>
</reference>
<sequence>MKLKSSQKYIVLGVLFFLPVMFLLFLYPAKHNYDALDVVKANISEINNFVSKEPIFIKDHLTVLAFLGSNPKEKLIEASNLKELVYDKFKGFKTFQIIFVLPKGSEEQGENLKKEIASYKPLEYLHLVYGSEQQINTLYSSLRSSKRLDENLSSQQVFLIDKEQNQRGRLDDRTDGEIAKNADVYPLLSYNCIEVAELKNKMSEDLRILFTEYRQKRKGNFDSTTRRANDLK</sequence>
<proteinExistence type="predicted"/>
<keyword evidence="1" id="KW-0472">Membrane</keyword>
<keyword evidence="4" id="KW-1185">Reference proteome</keyword>
<name>A0AAU6P667_9FLAO</name>
<dbReference type="EMBL" id="CP136925">
    <property type="protein sequence ID" value="WXA12747.1"/>
    <property type="molecule type" value="Genomic_DNA"/>
</dbReference>
<gene>
    <name evidence="3" type="ORF">R3L15_11535</name>
    <name evidence="2" type="ORF">R3L16_10055</name>
</gene>
<evidence type="ECO:0000313" key="4">
    <source>
        <dbReference type="Proteomes" id="UP001368318"/>
    </source>
</evidence>
<dbReference type="EMBL" id="CP136924">
    <property type="protein sequence ID" value="WXA02092.1"/>
    <property type="molecule type" value="Genomic_DNA"/>
</dbReference>
<evidence type="ECO:0000313" key="2">
    <source>
        <dbReference type="EMBL" id="WXA02092.1"/>
    </source>
</evidence>